<dbReference type="GeneID" id="20203836"/>
<dbReference type="CTD" id="20203836"/>
<dbReference type="Proteomes" id="UP000015101">
    <property type="component" value="Unassembled WGS sequence"/>
</dbReference>
<keyword evidence="4" id="KW-1185">Reference proteome</keyword>
<evidence type="ECO:0000313" key="4">
    <source>
        <dbReference type="Proteomes" id="UP000015101"/>
    </source>
</evidence>
<dbReference type="EMBL" id="KB096411">
    <property type="protein sequence ID" value="ESO04904.1"/>
    <property type="molecule type" value="Genomic_DNA"/>
</dbReference>
<gene>
    <name evidence="3" type="primary">20203836</name>
    <name evidence="2" type="ORF">HELRODRAFT_171906</name>
</gene>
<dbReference type="OrthoDB" id="6071271at2759"/>
<dbReference type="Gene3D" id="2.60.120.260">
    <property type="entry name" value="Galactose-binding domain-like"/>
    <property type="match status" value="1"/>
</dbReference>
<dbReference type="KEGG" id="hro:HELRODRAFT_171906"/>
<dbReference type="InParanoid" id="T1F4T7"/>
<evidence type="ECO:0000259" key="1">
    <source>
        <dbReference type="PROSITE" id="PS50948"/>
    </source>
</evidence>
<dbReference type="PROSITE" id="PS50948">
    <property type="entry name" value="PAN"/>
    <property type="match status" value="1"/>
</dbReference>
<dbReference type="EnsemblMetazoa" id="HelroT171906">
    <property type="protein sequence ID" value="HelroP171906"/>
    <property type="gene ID" value="HelroG171906"/>
</dbReference>
<dbReference type="AlphaFoldDB" id="T1F4T7"/>
<name>T1F4T7_HELRO</name>
<organism evidence="3 4">
    <name type="scientific">Helobdella robusta</name>
    <name type="common">Californian leech</name>
    <dbReference type="NCBI Taxonomy" id="6412"/>
    <lineage>
        <taxon>Eukaryota</taxon>
        <taxon>Metazoa</taxon>
        <taxon>Spiralia</taxon>
        <taxon>Lophotrochozoa</taxon>
        <taxon>Annelida</taxon>
        <taxon>Clitellata</taxon>
        <taxon>Hirudinea</taxon>
        <taxon>Rhynchobdellida</taxon>
        <taxon>Glossiphoniidae</taxon>
        <taxon>Helobdella</taxon>
    </lineage>
</organism>
<dbReference type="HOGENOM" id="CLU_066319_0_0_1"/>
<protein>
    <recommendedName>
        <fullName evidence="1">Apple domain-containing protein</fullName>
    </recommendedName>
</protein>
<reference evidence="2 4" key="2">
    <citation type="journal article" date="2013" name="Nature">
        <title>Insights into bilaterian evolution from three spiralian genomes.</title>
        <authorList>
            <person name="Simakov O."/>
            <person name="Marletaz F."/>
            <person name="Cho S.J."/>
            <person name="Edsinger-Gonzales E."/>
            <person name="Havlak P."/>
            <person name="Hellsten U."/>
            <person name="Kuo D.H."/>
            <person name="Larsson T."/>
            <person name="Lv J."/>
            <person name="Arendt D."/>
            <person name="Savage R."/>
            <person name="Osoegawa K."/>
            <person name="de Jong P."/>
            <person name="Grimwood J."/>
            <person name="Chapman J.A."/>
            <person name="Shapiro H."/>
            <person name="Aerts A."/>
            <person name="Otillar R.P."/>
            <person name="Terry A.Y."/>
            <person name="Boore J.L."/>
            <person name="Grigoriev I.V."/>
            <person name="Lindberg D.R."/>
            <person name="Seaver E.C."/>
            <person name="Weisblat D.A."/>
            <person name="Putnam N.H."/>
            <person name="Rokhsar D.S."/>
        </authorList>
    </citation>
    <scope>NUCLEOTIDE SEQUENCE</scope>
</reference>
<evidence type="ECO:0000313" key="3">
    <source>
        <dbReference type="EnsemblMetazoa" id="HelroP171906"/>
    </source>
</evidence>
<reference evidence="4" key="1">
    <citation type="submission" date="2012-12" db="EMBL/GenBank/DDBJ databases">
        <authorList>
            <person name="Hellsten U."/>
            <person name="Grimwood J."/>
            <person name="Chapman J.A."/>
            <person name="Shapiro H."/>
            <person name="Aerts A."/>
            <person name="Otillar R.P."/>
            <person name="Terry A.Y."/>
            <person name="Boore J.L."/>
            <person name="Simakov O."/>
            <person name="Marletaz F."/>
            <person name="Cho S.-J."/>
            <person name="Edsinger-Gonzales E."/>
            <person name="Havlak P."/>
            <person name="Kuo D.-H."/>
            <person name="Larsson T."/>
            <person name="Lv J."/>
            <person name="Arendt D."/>
            <person name="Savage R."/>
            <person name="Osoegawa K."/>
            <person name="de Jong P."/>
            <person name="Lindberg D.R."/>
            <person name="Seaver E.C."/>
            <person name="Weisblat D.A."/>
            <person name="Putnam N.H."/>
            <person name="Grigoriev I.V."/>
            <person name="Rokhsar D.S."/>
        </authorList>
    </citation>
    <scope>NUCLEOTIDE SEQUENCE</scope>
</reference>
<feature type="domain" description="Apple" evidence="1">
    <location>
        <begin position="22"/>
        <end position="95"/>
    </location>
</feature>
<proteinExistence type="predicted"/>
<dbReference type="RefSeq" id="XP_009016837.1">
    <property type="nucleotide sequence ID" value="XM_009018589.1"/>
</dbReference>
<dbReference type="InterPro" id="IPR003609">
    <property type="entry name" value="Pan_app"/>
</dbReference>
<accession>T1F4T7</accession>
<dbReference type="EMBL" id="AMQM01003967">
    <property type="status" value="NOT_ANNOTATED_CDS"/>
    <property type="molecule type" value="Genomic_DNA"/>
</dbReference>
<sequence>MYRREILMIYLQIGLIVAKIKCFRSFKEDDVRFFSCDKPMEHTSLSLMLCSMRCSQTTSCVAYNFFNATNQCQLFNQTLNKFSVLPGCQYYLRKASAADTKYQMIGVPDKPMCFVSEPTTVLSNIRSLLECSAECSRTTCNAFNYVSNNANDPAKYCQLFNFNCEFEFKTVSNVSNCKAYKAVLKMSVDDELKELYVNGLNIPVVPATFPNALLWNVPDTYKLTCRVLYVLAMKGWNNGYYGGFVASTADDYILTNSTWKCSMTYYEGWYEINYNDSLWSAAYYGSAQGDSDINSQLSAKAKWIIDSTDCLDCIFYCRKTTELLRNVLFEAENYNRRFNIFFNIPVYITIRYYGNVVD</sequence>
<reference evidence="3" key="3">
    <citation type="submission" date="2015-06" db="UniProtKB">
        <authorList>
            <consortium name="EnsemblMetazoa"/>
        </authorList>
    </citation>
    <scope>IDENTIFICATION</scope>
</reference>
<evidence type="ECO:0000313" key="2">
    <source>
        <dbReference type="EMBL" id="ESO04904.1"/>
    </source>
</evidence>